<dbReference type="InterPro" id="IPR036291">
    <property type="entry name" value="NAD(P)-bd_dom_sf"/>
</dbReference>
<evidence type="ECO:0000256" key="2">
    <source>
        <dbReference type="ARBA" id="ARBA00004855"/>
    </source>
</evidence>
<dbReference type="CDD" id="cd00586">
    <property type="entry name" value="4HBT"/>
    <property type="match status" value="1"/>
</dbReference>
<evidence type="ECO:0000256" key="5">
    <source>
        <dbReference type="ARBA" id="ARBA00023002"/>
    </source>
</evidence>
<protein>
    <recommendedName>
        <fullName evidence="7">L-carnitine dehydrogenase</fullName>
        <shortName evidence="7">CDH</shortName>
        <shortName evidence="7">L-CDH</shortName>
        <ecNumber evidence="7">1.1.1.108</ecNumber>
    </recommendedName>
</protein>
<comment type="function">
    <text evidence="7">Catalyzes the NAD(+)-dependent oxidation of L-carnitine to 3-dehydrocarnitine.</text>
</comment>
<dbReference type="InterPro" id="IPR026578">
    <property type="entry name" value="L-carnitine_dehydrogenase"/>
</dbReference>
<dbReference type="NCBIfam" id="NF005716">
    <property type="entry name" value="PRK07531.1"/>
    <property type="match status" value="1"/>
</dbReference>
<reference evidence="10 11" key="1">
    <citation type="submission" date="2023-05" db="EMBL/GenBank/DDBJ databases">
        <title>Pseudodonghicola sp. nov.</title>
        <authorList>
            <person name="Huang J."/>
        </authorList>
    </citation>
    <scope>NUCLEOTIDE SEQUENCE [LARGE SCALE GENOMIC DNA]</scope>
    <source>
        <strain evidence="10 11">IC7</strain>
    </source>
</reference>
<dbReference type="InterPro" id="IPR013328">
    <property type="entry name" value="6PGD_dom2"/>
</dbReference>
<comment type="pathway">
    <text evidence="2 7">Amine and polyamine metabolism; carnitine metabolism.</text>
</comment>
<dbReference type="EMBL" id="JASNJD010000015">
    <property type="protein sequence ID" value="MDK3019546.1"/>
    <property type="molecule type" value="Genomic_DNA"/>
</dbReference>
<dbReference type="SUPFAM" id="SSF54637">
    <property type="entry name" value="Thioesterase/thiol ester dehydrase-isomerase"/>
    <property type="match status" value="1"/>
</dbReference>
<evidence type="ECO:0000256" key="6">
    <source>
        <dbReference type="ARBA" id="ARBA00023027"/>
    </source>
</evidence>
<dbReference type="Gene3D" id="3.10.129.10">
    <property type="entry name" value="Hotdog Thioesterase"/>
    <property type="match status" value="1"/>
</dbReference>
<accession>A0ABT7F4K7</accession>
<proteinExistence type="inferred from homology"/>
<dbReference type="InterPro" id="IPR006176">
    <property type="entry name" value="3-OHacyl-CoA_DH_NAD-bd"/>
</dbReference>
<dbReference type="InterPro" id="IPR008927">
    <property type="entry name" value="6-PGluconate_DH-like_C_sf"/>
</dbReference>
<comment type="caution">
    <text evidence="10">The sequence shown here is derived from an EMBL/GenBank/DDBJ whole genome shotgun (WGS) entry which is preliminary data.</text>
</comment>
<comment type="subunit">
    <text evidence="3 7">Homodimer.</text>
</comment>
<dbReference type="Pfam" id="PF00725">
    <property type="entry name" value="3HCDH"/>
    <property type="match status" value="1"/>
</dbReference>
<dbReference type="GO" id="GO:0047728">
    <property type="term" value="F:carnitine 3-dehydrogenase activity"/>
    <property type="evidence" value="ECO:0007669"/>
    <property type="project" value="UniProtKB-EC"/>
</dbReference>
<evidence type="ECO:0000256" key="4">
    <source>
        <dbReference type="ARBA" id="ARBA00022490"/>
    </source>
</evidence>
<dbReference type="Gene3D" id="3.40.50.720">
    <property type="entry name" value="NAD(P)-binding Rossmann-like Domain"/>
    <property type="match status" value="1"/>
</dbReference>
<sequence length="491" mass="53567">MSKIATIVGGGVIGGGWAARFLLNGWDVRIFDPDPQAERKIGEVLDNARRALPGLTDVALPTEGALTFHDDLAEAVAGAAWIQESVPEQLPLKQKVFAQIQAACDPGAVIGSSTSGFKPSELQAGAAWVGQIVVTHPFNPVYLLPVVELVTSPDNPAELVARAADTLTSIGMYPLHLKKEIDAHVADRLLEAVWREALWLVKDEIATTEEIDNAIRYGFGIRWAQMGLFETYRIAGGEAGMRHFMAQFGPALKWPWTKLMDVPEFTEDLVDLIADQSDAQSGAYSIRELERIRDTNLVGMMRALKAQNWGAGELLNAQDGRLKSGSVLGARAGEIADVSQPIVTLRRAVPLDWTDYNGHMTEFRYLEAFASASDRFMELVGADADYIASGGSYFTAESHIRHIDELHAGALFTIHTRVLLGQGKKMHLFHEMRAGDRLIATGEHFLLHVSLESRRPSDPSAEIQAALERIATAHAALPLPEGAGRFVGQPR</sequence>
<comment type="catalytic activity">
    <reaction evidence="7">
        <text>carnitine + NAD(+) = 3-dehydrocarnitine + NADH + H(+)</text>
        <dbReference type="Rhea" id="RHEA:19265"/>
        <dbReference type="ChEBI" id="CHEBI:15378"/>
        <dbReference type="ChEBI" id="CHEBI:17126"/>
        <dbReference type="ChEBI" id="CHEBI:57540"/>
        <dbReference type="ChEBI" id="CHEBI:57885"/>
        <dbReference type="ChEBI" id="CHEBI:57945"/>
        <dbReference type="EC" id="1.1.1.108"/>
    </reaction>
</comment>
<dbReference type="PANTHER" id="PTHR48075">
    <property type="entry name" value="3-HYDROXYACYL-COA DEHYDROGENASE FAMILY PROTEIN"/>
    <property type="match status" value="1"/>
</dbReference>
<evidence type="ECO:0000313" key="10">
    <source>
        <dbReference type="EMBL" id="MDK3019546.1"/>
    </source>
</evidence>
<comment type="similarity">
    <text evidence="7">Belongs to the 3-hydroxyacyl-CoA dehydrogenase family. L-carnitine dehydrogenase subfamily.</text>
</comment>
<keyword evidence="5 7" id="KW-0560">Oxidoreductase</keyword>
<feature type="binding site" evidence="7">
    <location>
        <begin position="9"/>
        <end position="14"/>
    </location>
    <ligand>
        <name>NAD(+)</name>
        <dbReference type="ChEBI" id="CHEBI:57540"/>
    </ligand>
</feature>
<dbReference type="Gene3D" id="1.10.1040.10">
    <property type="entry name" value="N-(1-d-carboxylethyl)-l-norvaline Dehydrogenase, domain 2"/>
    <property type="match status" value="1"/>
</dbReference>
<evidence type="ECO:0000313" key="11">
    <source>
        <dbReference type="Proteomes" id="UP001243757"/>
    </source>
</evidence>
<feature type="domain" description="3-hydroxyacyl-CoA dehydrogenase C-terminal" evidence="8">
    <location>
        <begin position="185"/>
        <end position="251"/>
    </location>
</feature>
<evidence type="ECO:0000256" key="3">
    <source>
        <dbReference type="ARBA" id="ARBA00011738"/>
    </source>
</evidence>
<dbReference type="SUPFAM" id="SSF48179">
    <property type="entry name" value="6-phosphogluconate dehydrogenase C-terminal domain-like"/>
    <property type="match status" value="1"/>
</dbReference>
<feature type="domain" description="3-hydroxyacyl-CoA dehydrogenase NAD binding" evidence="9">
    <location>
        <begin position="6"/>
        <end position="178"/>
    </location>
</feature>
<dbReference type="Pfam" id="PF13279">
    <property type="entry name" value="4HBT_2"/>
    <property type="match status" value="1"/>
</dbReference>
<organism evidence="10 11">
    <name type="scientific">Pseudodonghicola flavimaris</name>
    <dbReference type="NCBI Taxonomy" id="3050036"/>
    <lineage>
        <taxon>Bacteria</taxon>
        <taxon>Pseudomonadati</taxon>
        <taxon>Pseudomonadota</taxon>
        <taxon>Alphaproteobacteria</taxon>
        <taxon>Rhodobacterales</taxon>
        <taxon>Paracoccaceae</taxon>
        <taxon>Pseudodonghicola</taxon>
    </lineage>
</organism>
<comment type="subcellular location">
    <subcellularLocation>
        <location evidence="1 7">Cytoplasm</location>
    </subcellularLocation>
</comment>
<dbReference type="HAMAP" id="MF_02129">
    <property type="entry name" value="L_carnitine_dehydrog"/>
    <property type="match status" value="1"/>
</dbReference>
<dbReference type="InterPro" id="IPR006108">
    <property type="entry name" value="3HC_DH_C"/>
</dbReference>
<evidence type="ECO:0000256" key="7">
    <source>
        <dbReference type="HAMAP-Rule" id="MF_02129"/>
    </source>
</evidence>
<gene>
    <name evidence="10" type="ORF">QO033_17840</name>
</gene>
<evidence type="ECO:0000256" key="1">
    <source>
        <dbReference type="ARBA" id="ARBA00004496"/>
    </source>
</evidence>
<keyword evidence="4 7" id="KW-0963">Cytoplasm</keyword>
<dbReference type="Proteomes" id="UP001243757">
    <property type="component" value="Unassembled WGS sequence"/>
</dbReference>
<evidence type="ECO:0000259" key="9">
    <source>
        <dbReference type="Pfam" id="PF02737"/>
    </source>
</evidence>
<evidence type="ECO:0000259" key="8">
    <source>
        <dbReference type="Pfam" id="PF00725"/>
    </source>
</evidence>
<dbReference type="RefSeq" id="WP_284482317.1">
    <property type="nucleotide sequence ID" value="NZ_JASNJD010000015.1"/>
</dbReference>
<name>A0ABT7F4K7_9RHOB</name>
<keyword evidence="6 7" id="KW-0520">NAD</keyword>
<dbReference type="InterPro" id="IPR029069">
    <property type="entry name" value="HotDog_dom_sf"/>
</dbReference>
<dbReference type="PANTHER" id="PTHR48075:SF5">
    <property type="entry name" value="3-HYDROXYBUTYRYL-COA DEHYDROGENASE"/>
    <property type="match status" value="1"/>
</dbReference>
<dbReference type="SUPFAM" id="SSF51735">
    <property type="entry name" value="NAD(P)-binding Rossmann-fold domains"/>
    <property type="match status" value="1"/>
</dbReference>
<dbReference type="EC" id="1.1.1.108" evidence="7"/>
<dbReference type="Pfam" id="PF02737">
    <property type="entry name" value="3HCDH_N"/>
    <property type="match status" value="1"/>
</dbReference>
<keyword evidence="11" id="KW-1185">Reference proteome</keyword>